<comment type="caution">
    <text evidence="1">The sequence shown here is derived from an EMBL/GenBank/DDBJ whole genome shotgun (WGS) entry which is preliminary data.</text>
</comment>
<organism evidence="1 2">
    <name type="scientific">Streptomyces heilongjiangensis</name>
    <dbReference type="NCBI Taxonomy" id="945052"/>
    <lineage>
        <taxon>Bacteria</taxon>
        <taxon>Bacillati</taxon>
        <taxon>Actinomycetota</taxon>
        <taxon>Actinomycetes</taxon>
        <taxon>Kitasatosporales</taxon>
        <taxon>Streptomycetaceae</taxon>
        <taxon>Streptomyces</taxon>
    </lineage>
</organism>
<dbReference type="Gene3D" id="3.40.50.300">
    <property type="entry name" value="P-loop containing nucleotide triphosphate hydrolases"/>
    <property type="match status" value="1"/>
</dbReference>
<gene>
    <name evidence="1" type="ORF">ACFQGO_37510</name>
</gene>
<dbReference type="EMBL" id="JBHSNZ010000053">
    <property type="protein sequence ID" value="MFC5813140.1"/>
    <property type="molecule type" value="Genomic_DNA"/>
</dbReference>
<dbReference type="SUPFAM" id="SSF52540">
    <property type="entry name" value="P-loop containing nucleoside triphosphate hydrolases"/>
    <property type="match status" value="1"/>
</dbReference>
<name>A0ABW1BIW3_9ACTN</name>
<dbReference type="InterPro" id="IPR027417">
    <property type="entry name" value="P-loop_NTPase"/>
</dbReference>
<accession>A0ABW1BIW3</accession>
<evidence type="ECO:0000313" key="2">
    <source>
        <dbReference type="Proteomes" id="UP001596112"/>
    </source>
</evidence>
<proteinExistence type="predicted"/>
<dbReference type="RefSeq" id="WP_272173032.1">
    <property type="nucleotide sequence ID" value="NZ_JAQOSL010000075.1"/>
</dbReference>
<sequence length="287" mass="30633">MGIDGAGKTTLARALRKELTDHGVEVVDVTWAGAVAALPGGYPRTSVEQLGVEGWRLFYAGRTIDGRPVDELVPQLFSDFGASDLPRRIGEAEGQAHQSGVITSALVELAGHFLLQSAVAAPVVERGGVALNDGFGLKNVLKCLRLAEQMPNGQVPAQTLRALAEQVTAVFSDPFLQPDVGILLDADPRLSYEWRMAQNGRLGAGEDLEFAGRPGRETYLSFQGALAAEYRSAAERWGWHVLDVDGRPQTETVAEGVRVLLGHDKVRALLADAETASIPQPTVGTTS</sequence>
<dbReference type="Proteomes" id="UP001596112">
    <property type="component" value="Unassembled WGS sequence"/>
</dbReference>
<keyword evidence="2" id="KW-1185">Reference proteome</keyword>
<evidence type="ECO:0000313" key="1">
    <source>
        <dbReference type="EMBL" id="MFC5813140.1"/>
    </source>
</evidence>
<protein>
    <recommendedName>
        <fullName evidence="3">Thymidylate kinase</fullName>
    </recommendedName>
</protein>
<evidence type="ECO:0008006" key="3">
    <source>
        <dbReference type="Google" id="ProtNLM"/>
    </source>
</evidence>
<reference evidence="2" key="1">
    <citation type="journal article" date="2019" name="Int. J. Syst. Evol. Microbiol.">
        <title>The Global Catalogue of Microorganisms (GCM) 10K type strain sequencing project: providing services to taxonomists for standard genome sequencing and annotation.</title>
        <authorList>
            <consortium name="The Broad Institute Genomics Platform"/>
            <consortium name="The Broad Institute Genome Sequencing Center for Infectious Disease"/>
            <person name="Wu L."/>
            <person name="Ma J."/>
        </authorList>
    </citation>
    <scope>NUCLEOTIDE SEQUENCE [LARGE SCALE GENOMIC DNA]</scope>
    <source>
        <strain evidence="2">JCM 9918</strain>
    </source>
</reference>